<sequence>MGAQAATAAIAEPAITVTATRLPSLTSEVPATVTVIDEEQIADELATDIRDLVRFEPGVSVRRAPSRFGAALGSTGRDGNAGFNIRGIGGNRVLIQVDGVRVPDGFSFGAQAAGRGDYADIGLVKSVEILRGPASALYGSDGLSGAVSLETSDPADMLGGDRDFTAMIRGTFDSASDEFSETAIIAGRSGRWSALAAYTRRDGEELDNEGSVGGTGAMRTLPNPQDTRSDALLGKIVFTPDPRHRIRLTGEYLDSFIGTDVLSGQRTSPFTGATVDSLVTRDTVERMRVGLDWRYEGEGVIDYAQVALYWQDSENRQFSDEDRTPAPDRERLSTFENRVWGGNVELRSAYETGAFSHNLVVGGDLSFTRQRGLRDGTVPPIGESFPTSAFPETDFTQGGIFLGNQIALGPITLFPALRFDFYDLDPASDPLLPTFTGVGQSGSRVTPRIGIVGEIGGGASLYANYAQGFRAPEPGQVNQFFENLIFGYTSLPNPDLKPETSETFEAGIRYDDDIVSASLTGFVGRYDDFISQQLVSGTFAPGDPGVFQFVNLDRVEIEGVEGRVGVDLPGGLSFDATFAYASGDVITPGGGTAPLSTINPLEVVLGAGYRDPRDRFGGRIFMTAVARKSAGDAAGLCTGECFRPPAFTTFDATAFYRLGENFTLRAGLFNITDAKYAWWRDANGLPASAPDTDAYTQPGRNFRVSLTARF</sequence>
<gene>
    <name evidence="16" type="ORF">DFR46_1894</name>
</gene>
<dbReference type="Gene3D" id="2.170.130.10">
    <property type="entry name" value="TonB-dependent receptor, plug domain"/>
    <property type="match status" value="1"/>
</dbReference>
<dbReference type="AlphaFoldDB" id="A0A3D9FH19"/>
<dbReference type="InterPro" id="IPR012910">
    <property type="entry name" value="Plug_dom"/>
</dbReference>
<keyword evidence="4 11" id="KW-1134">Transmembrane beta strand</keyword>
<dbReference type="InterPro" id="IPR000531">
    <property type="entry name" value="Beta-barrel_TonB"/>
</dbReference>
<evidence type="ECO:0000256" key="9">
    <source>
        <dbReference type="ARBA" id="ARBA00023170"/>
    </source>
</evidence>
<organism evidence="16 17">
    <name type="scientific">Parasphingopyxis lamellibrachiae</name>
    <dbReference type="NCBI Taxonomy" id="680125"/>
    <lineage>
        <taxon>Bacteria</taxon>
        <taxon>Pseudomonadati</taxon>
        <taxon>Pseudomonadota</taxon>
        <taxon>Alphaproteobacteria</taxon>
        <taxon>Sphingomonadales</taxon>
        <taxon>Sphingomonadaceae</taxon>
        <taxon>Parasphingopyxis</taxon>
    </lineage>
</organism>
<dbReference type="PANTHER" id="PTHR30069:SF29">
    <property type="entry name" value="HEMOGLOBIN AND HEMOGLOBIN-HAPTOGLOBIN-BINDING PROTEIN 1-RELATED"/>
    <property type="match status" value="1"/>
</dbReference>
<evidence type="ECO:0000256" key="4">
    <source>
        <dbReference type="ARBA" id="ARBA00022452"/>
    </source>
</evidence>
<dbReference type="EMBL" id="QRDP01000004">
    <property type="protein sequence ID" value="RED16862.1"/>
    <property type="molecule type" value="Genomic_DNA"/>
</dbReference>
<keyword evidence="8 11" id="KW-0472">Membrane</keyword>
<keyword evidence="6" id="KW-0732">Signal</keyword>
<evidence type="ECO:0000256" key="2">
    <source>
        <dbReference type="ARBA" id="ARBA00009810"/>
    </source>
</evidence>
<dbReference type="PROSITE" id="PS52016">
    <property type="entry name" value="TONB_DEPENDENT_REC_3"/>
    <property type="match status" value="1"/>
</dbReference>
<protein>
    <submittedName>
        <fullName evidence="16">Hemoglobin/transferrin/lactoferrin receptor protein</fullName>
    </submittedName>
</protein>
<dbReference type="Gene3D" id="2.40.170.20">
    <property type="entry name" value="TonB-dependent receptor, beta-barrel domain"/>
    <property type="match status" value="1"/>
</dbReference>
<keyword evidence="3 11" id="KW-0813">Transport</keyword>
<name>A0A3D9FH19_9SPHN</name>
<dbReference type="Proteomes" id="UP000256310">
    <property type="component" value="Unassembled WGS sequence"/>
</dbReference>
<dbReference type="NCBIfam" id="TIGR01785">
    <property type="entry name" value="TonB-hemin"/>
    <property type="match status" value="1"/>
</dbReference>
<keyword evidence="9 16" id="KW-0675">Receptor</keyword>
<dbReference type="SUPFAM" id="SSF56935">
    <property type="entry name" value="Porins"/>
    <property type="match status" value="1"/>
</dbReference>
<evidence type="ECO:0000256" key="1">
    <source>
        <dbReference type="ARBA" id="ARBA00004571"/>
    </source>
</evidence>
<dbReference type="InterPro" id="IPR036942">
    <property type="entry name" value="Beta-barrel_TonB_sf"/>
</dbReference>
<evidence type="ECO:0000256" key="10">
    <source>
        <dbReference type="ARBA" id="ARBA00023237"/>
    </source>
</evidence>
<dbReference type="GO" id="GO:0015344">
    <property type="term" value="F:siderophore uptake transmembrane transporter activity"/>
    <property type="evidence" value="ECO:0007669"/>
    <property type="project" value="TreeGrafter"/>
</dbReference>
<keyword evidence="10 11" id="KW-0998">Cell outer membrane</keyword>
<dbReference type="PANTHER" id="PTHR30069">
    <property type="entry name" value="TONB-DEPENDENT OUTER MEMBRANE RECEPTOR"/>
    <property type="match status" value="1"/>
</dbReference>
<feature type="region of interest" description="Disordered" evidence="13">
    <location>
        <begin position="205"/>
        <end position="225"/>
    </location>
</feature>
<proteinExistence type="inferred from homology"/>
<evidence type="ECO:0000259" key="15">
    <source>
        <dbReference type="Pfam" id="PF07715"/>
    </source>
</evidence>
<dbReference type="GO" id="GO:0044718">
    <property type="term" value="P:siderophore transmembrane transport"/>
    <property type="evidence" value="ECO:0007669"/>
    <property type="project" value="TreeGrafter"/>
</dbReference>
<keyword evidence="7 12" id="KW-0798">TonB box</keyword>
<dbReference type="InterPro" id="IPR010949">
    <property type="entry name" value="TonB_Hb/transfer/lactofer_rcpt"/>
</dbReference>
<evidence type="ECO:0000259" key="14">
    <source>
        <dbReference type="Pfam" id="PF00593"/>
    </source>
</evidence>
<evidence type="ECO:0000256" key="6">
    <source>
        <dbReference type="ARBA" id="ARBA00022729"/>
    </source>
</evidence>
<evidence type="ECO:0000256" key="12">
    <source>
        <dbReference type="RuleBase" id="RU003357"/>
    </source>
</evidence>
<dbReference type="InterPro" id="IPR011276">
    <property type="entry name" value="TonB_haem/Hb_rcpt"/>
</dbReference>
<dbReference type="NCBIfam" id="TIGR01786">
    <property type="entry name" value="TonB-hemlactrns"/>
    <property type="match status" value="1"/>
</dbReference>
<dbReference type="Pfam" id="PF07715">
    <property type="entry name" value="Plug"/>
    <property type="match status" value="1"/>
</dbReference>
<dbReference type="CDD" id="cd01347">
    <property type="entry name" value="ligand_gated_channel"/>
    <property type="match status" value="1"/>
</dbReference>
<comment type="similarity">
    <text evidence="2 11 12">Belongs to the TonB-dependent receptor family.</text>
</comment>
<evidence type="ECO:0000256" key="11">
    <source>
        <dbReference type="PROSITE-ProRule" id="PRU01360"/>
    </source>
</evidence>
<evidence type="ECO:0000256" key="7">
    <source>
        <dbReference type="ARBA" id="ARBA00023077"/>
    </source>
</evidence>
<feature type="domain" description="TonB-dependent receptor-like beta-barrel" evidence="14">
    <location>
        <begin position="247"/>
        <end position="671"/>
    </location>
</feature>
<dbReference type="Pfam" id="PF00593">
    <property type="entry name" value="TonB_dep_Rec_b-barrel"/>
    <property type="match status" value="1"/>
</dbReference>
<dbReference type="GO" id="GO:0015232">
    <property type="term" value="F:heme transmembrane transporter activity"/>
    <property type="evidence" value="ECO:0007669"/>
    <property type="project" value="InterPro"/>
</dbReference>
<keyword evidence="17" id="KW-1185">Reference proteome</keyword>
<dbReference type="OrthoDB" id="9796221at2"/>
<evidence type="ECO:0000313" key="16">
    <source>
        <dbReference type="EMBL" id="RED16862.1"/>
    </source>
</evidence>
<dbReference type="InterPro" id="IPR039426">
    <property type="entry name" value="TonB-dep_rcpt-like"/>
</dbReference>
<comment type="subcellular location">
    <subcellularLocation>
        <location evidence="1 11">Cell outer membrane</location>
        <topology evidence="1 11">Multi-pass membrane protein</topology>
    </subcellularLocation>
</comment>
<evidence type="ECO:0000256" key="5">
    <source>
        <dbReference type="ARBA" id="ARBA00022692"/>
    </source>
</evidence>
<evidence type="ECO:0000256" key="8">
    <source>
        <dbReference type="ARBA" id="ARBA00023136"/>
    </source>
</evidence>
<dbReference type="InterPro" id="IPR037066">
    <property type="entry name" value="Plug_dom_sf"/>
</dbReference>
<evidence type="ECO:0000313" key="17">
    <source>
        <dbReference type="Proteomes" id="UP000256310"/>
    </source>
</evidence>
<evidence type="ECO:0000256" key="13">
    <source>
        <dbReference type="SAM" id="MobiDB-lite"/>
    </source>
</evidence>
<evidence type="ECO:0000256" key="3">
    <source>
        <dbReference type="ARBA" id="ARBA00022448"/>
    </source>
</evidence>
<comment type="caution">
    <text evidence="16">The sequence shown here is derived from an EMBL/GenBank/DDBJ whole genome shotgun (WGS) entry which is preliminary data.</text>
</comment>
<dbReference type="GO" id="GO:0009279">
    <property type="term" value="C:cell outer membrane"/>
    <property type="evidence" value="ECO:0007669"/>
    <property type="project" value="UniProtKB-SubCell"/>
</dbReference>
<accession>A0A3D9FH19</accession>
<feature type="domain" description="TonB-dependent receptor plug" evidence="15">
    <location>
        <begin position="27"/>
        <end position="146"/>
    </location>
</feature>
<keyword evidence="5 11" id="KW-0812">Transmembrane</keyword>
<reference evidence="16 17" key="1">
    <citation type="submission" date="2018-07" db="EMBL/GenBank/DDBJ databases">
        <title>Genomic Encyclopedia of Type Strains, Phase IV (KMG-IV): sequencing the most valuable type-strain genomes for metagenomic binning, comparative biology and taxonomic classification.</title>
        <authorList>
            <person name="Goeker M."/>
        </authorList>
    </citation>
    <scope>NUCLEOTIDE SEQUENCE [LARGE SCALE GENOMIC DNA]</scope>
    <source>
        <strain evidence="16 17">DSM 26725</strain>
    </source>
</reference>